<keyword evidence="2" id="KW-1185">Reference proteome</keyword>
<sequence>MSTTTVKEQQTLDQNVIQAVQALAKEINSNPEKADVSFRAESKLEKGLQSEINVREFQFVSDEPESLGGTNRGASPVEYVLAALAACQEIVIKAHALALGINVKSVTIKTTGNLDLRGFLNLSDDARPGFNDVNLITEIETDETDEKKLKQLEEISYKNCPVLDIIENPVPVEGTINFVS</sequence>
<dbReference type="RefSeq" id="WP_084087969.1">
    <property type="nucleotide sequence ID" value="NZ_FQUS01000002.1"/>
</dbReference>
<name>A0A1M4UK27_9BACT</name>
<proteinExistence type="predicted"/>
<dbReference type="Proteomes" id="UP000184041">
    <property type="component" value="Unassembled WGS sequence"/>
</dbReference>
<dbReference type="Gene3D" id="3.30.300.20">
    <property type="match status" value="1"/>
</dbReference>
<protein>
    <submittedName>
        <fullName evidence="1">Uncharacterized OsmC-related protein</fullName>
    </submittedName>
</protein>
<dbReference type="Pfam" id="PF02566">
    <property type="entry name" value="OsmC"/>
    <property type="match status" value="1"/>
</dbReference>
<evidence type="ECO:0000313" key="2">
    <source>
        <dbReference type="Proteomes" id="UP000184041"/>
    </source>
</evidence>
<dbReference type="SUPFAM" id="SSF82784">
    <property type="entry name" value="OsmC-like"/>
    <property type="match status" value="1"/>
</dbReference>
<dbReference type="InterPro" id="IPR036102">
    <property type="entry name" value="OsmC/Ohrsf"/>
</dbReference>
<dbReference type="EMBL" id="FQUS01000002">
    <property type="protein sequence ID" value="SHE57131.1"/>
    <property type="molecule type" value="Genomic_DNA"/>
</dbReference>
<dbReference type="InterPro" id="IPR003718">
    <property type="entry name" value="OsmC/Ohr_fam"/>
</dbReference>
<dbReference type="PANTHER" id="PTHR35368">
    <property type="entry name" value="HYDROPEROXIDE REDUCTASE"/>
    <property type="match status" value="1"/>
</dbReference>
<accession>A0A1M4UK27</accession>
<dbReference type="PANTHER" id="PTHR35368:SF1">
    <property type="entry name" value="HYDROPEROXIDE REDUCTASE"/>
    <property type="match status" value="1"/>
</dbReference>
<dbReference type="STRING" id="1194090.SAMN05443144_10261"/>
<dbReference type="InterPro" id="IPR015946">
    <property type="entry name" value="KH_dom-like_a/b"/>
</dbReference>
<dbReference type="OrthoDB" id="9791538at2"/>
<reference evidence="1 2" key="1">
    <citation type="submission" date="2016-11" db="EMBL/GenBank/DDBJ databases">
        <authorList>
            <person name="Jaros S."/>
            <person name="Januszkiewicz K."/>
            <person name="Wedrychowicz H."/>
        </authorList>
    </citation>
    <scope>NUCLEOTIDE SEQUENCE [LARGE SCALE GENOMIC DNA]</scope>
    <source>
        <strain evidence="1 2">DSM 21986</strain>
    </source>
</reference>
<organism evidence="1 2">
    <name type="scientific">Fodinibius roseus</name>
    <dbReference type="NCBI Taxonomy" id="1194090"/>
    <lineage>
        <taxon>Bacteria</taxon>
        <taxon>Pseudomonadati</taxon>
        <taxon>Balneolota</taxon>
        <taxon>Balneolia</taxon>
        <taxon>Balneolales</taxon>
        <taxon>Balneolaceae</taxon>
        <taxon>Fodinibius</taxon>
    </lineage>
</organism>
<dbReference type="InterPro" id="IPR052924">
    <property type="entry name" value="OsmC/Ohr_hydroprdx_reductase"/>
</dbReference>
<dbReference type="AlphaFoldDB" id="A0A1M4UK27"/>
<gene>
    <name evidence="1" type="ORF">SAMN05443144_10261</name>
</gene>
<evidence type="ECO:0000313" key="1">
    <source>
        <dbReference type="EMBL" id="SHE57131.1"/>
    </source>
</evidence>